<organism evidence="3 4">
    <name type="scientific">Cohnella rhizosphaerae</name>
    <dbReference type="NCBI Taxonomy" id="1457232"/>
    <lineage>
        <taxon>Bacteria</taxon>
        <taxon>Bacillati</taxon>
        <taxon>Bacillota</taxon>
        <taxon>Bacilli</taxon>
        <taxon>Bacillales</taxon>
        <taxon>Paenibacillaceae</taxon>
        <taxon>Cohnella</taxon>
    </lineage>
</organism>
<comment type="caution">
    <text evidence="3">The sequence shown here is derived from an EMBL/GenBank/DDBJ whole genome shotgun (WGS) entry which is preliminary data.</text>
</comment>
<evidence type="ECO:0000259" key="2">
    <source>
        <dbReference type="Pfam" id="PF00149"/>
    </source>
</evidence>
<evidence type="ECO:0000313" key="4">
    <source>
        <dbReference type="Proteomes" id="UP001153404"/>
    </source>
</evidence>
<feature type="domain" description="Calcineurin-like phosphoesterase" evidence="2">
    <location>
        <begin position="1"/>
        <end position="108"/>
    </location>
</feature>
<reference evidence="3" key="1">
    <citation type="submission" date="2022-10" db="EMBL/GenBank/DDBJ databases">
        <title>Comparative genomic analysis of Cohnella hashimotonis sp. nov., isolated from the International Space Station.</title>
        <authorList>
            <person name="Simpson A."/>
            <person name="Venkateswaran K."/>
        </authorList>
    </citation>
    <scope>NUCLEOTIDE SEQUENCE</scope>
    <source>
        <strain evidence="3">DSM 28161</strain>
    </source>
</reference>
<evidence type="ECO:0000313" key="3">
    <source>
        <dbReference type="EMBL" id="MDG0811698.1"/>
    </source>
</evidence>
<dbReference type="Pfam" id="PF00149">
    <property type="entry name" value="Metallophos"/>
    <property type="match status" value="1"/>
</dbReference>
<dbReference type="Gene3D" id="3.60.21.10">
    <property type="match status" value="1"/>
</dbReference>
<dbReference type="InterPro" id="IPR004843">
    <property type="entry name" value="Calcineurin-like_PHP"/>
</dbReference>
<proteinExistence type="predicted"/>
<accession>A0A9X4KVY3</accession>
<feature type="region of interest" description="Disordered" evidence="1">
    <location>
        <begin position="151"/>
        <end position="223"/>
    </location>
</feature>
<dbReference type="EMBL" id="JAPDIA010000007">
    <property type="protein sequence ID" value="MDG0811698.1"/>
    <property type="molecule type" value="Genomic_DNA"/>
</dbReference>
<gene>
    <name evidence="3" type="ORF">OMP40_21740</name>
</gene>
<sequence length="223" mass="24624">MSDTHVGIEDVSVDGAGKFEQALQTYRSLGGYDAIVVDGDMTDAGTIAQYDSAMRILNANKPKGAKAIIAPGNHEYYAAGDELGGDKYAAAKRFYEKTGMDANGNIVENVDKATENAGVFYDTWVKGYHFIVVDHDRSAMSDAKYAWLKKRDRDGRKGKSGGPQKTGLRPDALSVQKHHVRQRRRGLEQSGRIRQIQSRHGRLSERHALYRPHALHAGASEHD</sequence>
<name>A0A9X4KVY3_9BACL</name>
<evidence type="ECO:0000256" key="1">
    <source>
        <dbReference type="SAM" id="MobiDB-lite"/>
    </source>
</evidence>
<dbReference type="GO" id="GO:0016787">
    <property type="term" value="F:hydrolase activity"/>
    <property type="evidence" value="ECO:0007669"/>
    <property type="project" value="InterPro"/>
</dbReference>
<dbReference type="Proteomes" id="UP001153404">
    <property type="component" value="Unassembled WGS sequence"/>
</dbReference>
<keyword evidence="4" id="KW-1185">Reference proteome</keyword>
<dbReference type="InterPro" id="IPR029052">
    <property type="entry name" value="Metallo-depent_PP-like"/>
</dbReference>
<dbReference type="SUPFAM" id="SSF56300">
    <property type="entry name" value="Metallo-dependent phosphatases"/>
    <property type="match status" value="1"/>
</dbReference>
<dbReference type="AlphaFoldDB" id="A0A9X4KVY3"/>
<dbReference type="RefSeq" id="WP_277534480.1">
    <property type="nucleotide sequence ID" value="NZ_JAPDIA010000007.1"/>
</dbReference>
<protein>
    <submittedName>
        <fullName evidence="3">Metallophosphoesterase</fullName>
    </submittedName>
</protein>